<name>A0ABV3WVW2_9HYPH</name>
<feature type="chain" id="PRO_5046829528" evidence="1">
    <location>
        <begin position="24"/>
        <end position="261"/>
    </location>
</feature>
<comment type="caution">
    <text evidence="2">The sequence shown here is derived from an EMBL/GenBank/DDBJ whole genome shotgun (WGS) entry which is preliminary data.</text>
</comment>
<evidence type="ECO:0000313" key="2">
    <source>
        <dbReference type="EMBL" id="MEX4008826.1"/>
    </source>
</evidence>
<dbReference type="RefSeq" id="WP_368803802.1">
    <property type="nucleotide sequence ID" value="NZ_JAZHFV010000005.1"/>
</dbReference>
<organism evidence="2 3">
    <name type="scientific">Neoaquamicrobium sediminum</name>
    <dbReference type="NCBI Taxonomy" id="1849104"/>
    <lineage>
        <taxon>Bacteria</taxon>
        <taxon>Pseudomonadati</taxon>
        <taxon>Pseudomonadota</taxon>
        <taxon>Alphaproteobacteria</taxon>
        <taxon>Hyphomicrobiales</taxon>
        <taxon>Phyllobacteriaceae</taxon>
        <taxon>Neoaquamicrobium</taxon>
    </lineage>
</organism>
<protein>
    <submittedName>
        <fullName evidence="2">DUF4886 domain-containing protein</fullName>
    </submittedName>
</protein>
<dbReference type="Proteomes" id="UP001559025">
    <property type="component" value="Unassembled WGS sequence"/>
</dbReference>
<evidence type="ECO:0000256" key="1">
    <source>
        <dbReference type="SAM" id="SignalP"/>
    </source>
</evidence>
<accession>A0ABV3WVW2</accession>
<proteinExistence type="predicted"/>
<evidence type="ECO:0000313" key="3">
    <source>
        <dbReference type="Proteomes" id="UP001559025"/>
    </source>
</evidence>
<keyword evidence="3" id="KW-1185">Reference proteome</keyword>
<dbReference type="InterPro" id="IPR036514">
    <property type="entry name" value="SGNH_hydro_sf"/>
</dbReference>
<feature type="signal peptide" evidence="1">
    <location>
        <begin position="1"/>
        <end position="23"/>
    </location>
</feature>
<keyword evidence="1" id="KW-0732">Signal</keyword>
<reference evidence="2 3" key="1">
    <citation type="submission" date="2024-01" db="EMBL/GenBank/DDBJ databases">
        <title>New evidence supports the origin of RcGTA from prophage.</title>
        <authorList>
            <person name="Xu Y."/>
            <person name="Liu B."/>
            <person name="Chen F."/>
        </authorList>
    </citation>
    <scope>NUCLEOTIDE SEQUENCE [LARGE SCALE GENOMIC DNA]</scope>
    <source>
        <strain evidence="2 3">CBW1107-2</strain>
    </source>
</reference>
<gene>
    <name evidence="2" type="ORF">V1479_16040</name>
</gene>
<dbReference type="EMBL" id="JAZHFV010000005">
    <property type="protein sequence ID" value="MEX4008826.1"/>
    <property type="molecule type" value="Genomic_DNA"/>
</dbReference>
<sequence length="261" mass="28105">MIPRTRAIIIAALAAMLPVQALAQDATAPEEDGPRQVLFVGNSYFYYNNSLHNHVRRMAVEGLGVPLGDLDYRSITISGGSLMHHPIAHYLTPGAIGYDTPFDVVILQGHSGAALSERRTGSFNEAVAAASEQIRETGAKVALYMTHAYGEGHKDFAADNTEIIADLYGKAGESAGAVVIPVGLAFAEAQRRDPELVLHQTYDDSHPNVNGSYLAAATVYATLYGQSPEGLEYDYYGAVDPDMRVFLQEVAADTVEAFEAR</sequence>
<dbReference type="SUPFAM" id="SSF52266">
    <property type="entry name" value="SGNH hydrolase"/>
    <property type="match status" value="1"/>
</dbReference>
<dbReference type="Gene3D" id="3.40.50.1110">
    <property type="entry name" value="SGNH hydrolase"/>
    <property type="match status" value="1"/>
</dbReference>